<dbReference type="RefSeq" id="WP_218254300.1">
    <property type="nucleotide sequence ID" value="NZ_JABXWD010000739.1"/>
</dbReference>
<proteinExistence type="predicted"/>
<keyword evidence="2" id="KW-1185">Reference proteome</keyword>
<organism evidence="1 2">
    <name type="scientific">Candidatus Magnetobacterium casense</name>
    <dbReference type="NCBI Taxonomy" id="1455061"/>
    <lineage>
        <taxon>Bacteria</taxon>
        <taxon>Pseudomonadati</taxon>
        <taxon>Nitrospirota</taxon>
        <taxon>Thermodesulfovibrionia</taxon>
        <taxon>Thermodesulfovibrionales</taxon>
        <taxon>Candidatus Magnetobacteriaceae</taxon>
        <taxon>Candidatus Magnetobacterium</taxon>
    </lineage>
</organism>
<comment type="caution">
    <text evidence="1">The sequence shown here is derived from an EMBL/GenBank/DDBJ whole genome shotgun (WGS) entry which is preliminary data.</text>
</comment>
<evidence type="ECO:0000313" key="1">
    <source>
        <dbReference type="EMBL" id="MBV6343687.1"/>
    </source>
</evidence>
<accession>A0ABS6S4S8</accession>
<reference evidence="1 2" key="1">
    <citation type="journal article" date="2020" name="J Geophys Res Biogeosci">
        <title>Magnetotaxis as an Adaptation to Enable Bacterial Shuttling of Microbial Sulfur and Sulfur Cycling Across Aquatic Oxic#Anoxic Interfaces.</title>
        <authorList>
            <person name="Li J."/>
            <person name="Liu P."/>
            <person name="Wang J."/>
            <person name="Roberts A.P."/>
            <person name="Pan Y."/>
        </authorList>
    </citation>
    <scope>NUCLEOTIDE SEQUENCE [LARGE SCALE GENOMIC DNA]</scope>
    <source>
        <strain evidence="1 2">MYR-1_YQ</strain>
    </source>
</reference>
<dbReference type="Proteomes" id="UP001196980">
    <property type="component" value="Unassembled WGS sequence"/>
</dbReference>
<evidence type="ECO:0000313" key="2">
    <source>
        <dbReference type="Proteomes" id="UP001196980"/>
    </source>
</evidence>
<name>A0ABS6S4S8_9BACT</name>
<dbReference type="EMBL" id="JABXWD010000739">
    <property type="protein sequence ID" value="MBV6343687.1"/>
    <property type="molecule type" value="Genomic_DNA"/>
</dbReference>
<protein>
    <submittedName>
        <fullName evidence="1">Uncharacterized protein</fullName>
    </submittedName>
</protein>
<gene>
    <name evidence="1" type="ORF">HWQ67_19135</name>
</gene>
<sequence length="383" mass="44518">MTEWGNIWEYLQNNEIRVSIASEKIDTASKWMMFMGGQILHNARLRWLYPELQLIDIGYTRANRWSSLYLDLPHLGIYPEPTFSVTGIRGAQQGGHYDILDADDIVGEKGAESAVVLEDALRWFDNVEELLVQPDMGMPNPSRIKLKGTHWGPGDWAICLMGFYPEYKWHVVSCQKDSSLVNQDNITYINNPDVGELESNWPEVFSTKHYIDMAANPEKRMVYWAQHRNSPRGTDNPLTKFDISWLRYYRFDNRQGETGPELWIVCEDDKEEFRVEDIPLYGMIDPGGFSELKLVKTGSRNAMLVGGQPRESIKKFVFDTDAGRFKDPKTFMDKLFDMDARWKPRRWEIESHTGAQGYIYKDIKQEGKNRGRRLLIIELEADR</sequence>
<feature type="non-terminal residue" evidence="1">
    <location>
        <position position="383"/>
    </location>
</feature>